<protein>
    <submittedName>
        <fullName evidence="3">TerD family protein</fullName>
    </submittedName>
</protein>
<dbReference type="Proteomes" id="UP001595916">
    <property type="component" value="Unassembled WGS sequence"/>
</dbReference>
<dbReference type="InterPro" id="IPR003325">
    <property type="entry name" value="TerD"/>
</dbReference>
<accession>A0ABV9QN18</accession>
<organism evidence="3 4">
    <name type="scientific">Filifactor villosus</name>
    <dbReference type="NCBI Taxonomy" id="29374"/>
    <lineage>
        <taxon>Bacteria</taxon>
        <taxon>Bacillati</taxon>
        <taxon>Bacillota</taxon>
        <taxon>Clostridia</taxon>
        <taxon>Peptostreptococcales</taxon>
        <taxon>Filifactoraceae</taxon>
        <taxon>Filifactor</taxon>
    </lineage>
</organism>
<dbReference type="CDD" id="cd06974">
    <property type="entry name" value="TerD_like"/>
    <property type="match status" value="1"/>
</dbReference>
<proteinExistence type="predicted"/>
<dbReference type="EMBL" id="JBHSHL010000013">
    <property type="protein sequence ID" value="MFC4804111.1"/>
    <property type="molecule type" value="Genomic_DNA"/>
</dbReference>
<evidence type="ECO:0000313" key="4">
    <source>
        <dbReference type="Proteomes" id="UP001595916"/>
    </source>
</evidence>
<feature type="domain" description="TerD" evidence="2">
    <location>
        <begin position="79"/>
        <end position="250"/>
    </location>
</feature>
<evidence type="ECO:0000313" key="3">
    <source>
        <dbReference type="EMBL" id="MFC4804111.1"/>
    </source>
</evidence>
<dbReference type="Gene3D" id="2.60.60.30">
    <property type="entry name" value="sav2460 like domains"/>
    <property type="match status" value="1"/>
</dbReference>
<evidence type="ECO:0000259" key="2">
    <source>
        <dbReference type="Pfam" id="PF02342"/>
    </source>
</evidence>
<name>A0ABV9QN18_9FIRM</name>
<dbReference type="PANTHER" id="PTHR32097">
    <property type="entry name" value="CAMP-BINDING PROTEIN 1-RELATED"/>
    <property type="match status" value="1"/>
</dbReference>
<comment type="caution">
    <text evidence="3">The sequence shown here is derived from an EMBL/GenBank/DDBJ whole genome shotgun (WGS) entry which is preliminary data.</text>
</comment>
<keyword evidence="4" id="KW-1185">Reference proteome</keyword>
<sequence length="255" mass="28008">MVIPMHSKGSVDKNTVLSINRSKVQATVNAQNVLSLNKPTWSSEGPVATSTDSSMQATPSSPTQTELISKKPIPTLNHPIQKGQKVALATNSSSLSALFGWNVKNSQCDVDVSAFLLGENGKVLGDDWFVFYGQPQSPDKSILLSTDESVDRQKVSIDFRMLHPNVKKIVFVLTINEAFEHNLNFSMIEDAYMRVVDPSGNELVSFAMNDYYDNVISMMIGEVYLYNSAWKFSSVGNGVARDLAGLCELYGVQVN</sequence>
<dbReference type="Pfam" id="PF02342">
    <property type="entry name" value="TerD"/>
    <property type="match status" value="1"/>
</dbReference>
<dbReference type="RefSeq" id="WP_379787599.1">
    <property type="nucleotide sequence ID" value="NZ_JBHSHL010000013.1"/>
</dbReference>
<feature type="region of interest" description="Disordered" evidence="1">
    <location>
        <begin position="37"/>
        <end position="67"/>
    </location>
</feature>
<dbReference type="PANTHER" id="PTHR32097:SF17">
    <property type="entry name" value="CAMP-BINDING PROTEIN 1-RELATED"/>
    <property type="match status" value="1"/>
</dbReference>
<gene>
    <name evidence="3" type="ORF">ACFO4R_03365</name>
</gene>
<evidence type="ECO:0000256" key="1">
    <source>
        <dbReference type="SAM" id="MobiDB-lite"/>
    </source>
</evidence>
<dbReference type="InterPro" id="IPR051324">
    <property type="entry name" value="Stress/Tellurium_Resist"/>
</dbReference>
<reference evidence="4" key="1">
    <citation type="journal article" date="2019" name="Int. J. Syst. Evol. Microbiol.">
        <title>The Global Catalogue of Microorganisms (GCM) 10K type strain sequencing project: providing services to taxonomists for standard genome sequencing and annotation.</title>
        <authorList>
            <consortium name="The Broad Institute Genomics Platform"/>
            <consortium name="The Broad Institute Genome Sequencing Center for Infectious Disease"/>
            <person name="Wu L."/>
            <person name="Ma J."/>
        </authorList>
    </citation>
    <scope>NUCLEOTIDE SEQUENCE [LARGE SCALE GENOMIC DNA]</scope>
    <source>
        <strain evidence="4">CCUG 46385</strain>
    </source>
</reference>